<feature type="compositionally biased region" description="Low complexity" evidence="1">
    <location>
        <begin position="165"/>
        <end position="190"/>
    </location>
</feature>
<feature type="region of interest" description="Disordered" evidence="1">
    <location>
        <begin position="153"/>
        <end position="406"/>
    </location>
</feature>
<organism evidence="2 3">
    <name type="scientific">Caenorhabditis japonica</name>
    <dbReference type="NCBI Taxonomy" id="281687"/>
    <lineage>
        <taxon>Eukaryota</taxon>
        <taxon>Metazoa</taxon>
        <taxon>Ecdysozoa</taxon>
        <taxon>Nematoda</taxon>
        <taxon>Chromadorea</taxon>
        <taxon>Rhabditida</taxon>
        <taxon>Rhabditina</taxon>
        <taxon>Rhabditomorpha</taxon>
        <taxon>Rhabditoidea</taxon>
        <taxon>Rhabditidae</taxon>
        <taxon>Peloderinae</taxon>
        <taxon>Caenorhabditis</taxon>
    </lineage>
</organism>
<evidence type="ECO:0000256" key="1">
    <source>
        <dbReference type="SAM" id="MobiDB-lite"/>
    </source>
</evidence>
<feature type="region of interest" description="Disordered" evidence="1">
    <location>
        <begin position="470"/>
        <end position="490"/>
    </location>
</feature>
<feature type="compositionally biased region" description="Polar residues" evidence="1">
    <location>
        <begin position="474"/>
        <end position="490"/>
    </location>
</feature>
<evidence type="ECO:0000313" key="2">
    <source>
        <dbReference type="EnsemblMetazoa" id="CJA03677.1"/>
    </source>
</evidence>
<dbReference type="AlphaFoldDB" id="A0A8R1DJA5"/>
<keyword evidence="3" id="KW-1185">Reference proteome</keyword>
<feature type="compositionally biased region" description="Polar residues" evidence="1">
    <location>
        <begin position="294"/>
        <end position="308"/>
    </location>
</feature>
<sequence>MSTSVYVQSKPVSIPAKCVDPMQMSMFSDMMDGSVFSNGSWSDIADSMITSNCTFTVRKGPPMPLDDDSDLMSVQMVKSVFNIDREALRREEQLQSSMVIGESRIGVEHLPIIEDENELETPLVETRTLPAPNDVNANKAPISINPFIEPPLPAVQTPKVENGNSVTSSPTQPSTSSSSSPSSASSIVTSPERRKEREKEPEVEKEVEKEKEPIMVEEVKVIKKKEKEEVAAPVAPKFPVKPKAPSKHQLMMEQLKASIEAEKTKPKKEVKSRVSLLPPPAPKVQKENKDGESTESTPRRTLSKTPLKTVNVKAKTSPAPPIERPKKERKPLYVAPPPKERVEKEKKAPPKPVVSPPSAAAAIPSTSSSRGSFPTSSFAGGRPTTSNRKASTTSSITSSSKPPAAKTIDVKEKLRLAEKSIEVMSIVVSRMSEHDERKLREISEQYEKKTGELGDLKKMLDEARKKFEEDVEQMKSTNQQGGWRELSYST</sequence>
<accession>A0A8R1DJA5</accession>
<feature type="compositionally biased region" description="Basic and acidic residues" evidence="1">
    <location>
        <begin position="338"/>
        <end position="348"/>
    </location>
</feature>
<feature type="compositionally biased region" description="Low complexity" evidence="1">
    <location>
        <begin position="231"/>
        <end position="243"/>
    </location>
</feature>
<feature type="compositionally biased region" description="Basic and acidic residues" evidence="1">
    <location>
        <begin position="259"/>
        <end position="272"/>
    </location>
</feature>
<evidence type="ECO:0000313" key="3">
    <source>
        <dbReference type="Proteomes" id="UP000005237"/>
    </source>
</evidence>
<dbReference type="EnsemblMetazoa" id="CJA03677.1">
    <property type="protein sequence ID" value="CJA03677.1"/>
    <property type="gene ID" value="WBGene00122881"/>
</dbReference>
<feature type="compositionally biased region" description="Low complexity" evidence="1">
    <location>
        <begin position="389"/>
        <end position="406"/>
    </location>
</feature>
<reference evidence="3" key="1">
    <citation type="submission" date="2010-08" db="EMBL/GenBank/DDBJ databases">
        <authorList>
            <consortium name="Caenorhabditis japonica Sequencing Consortium"/>
            <person name="Wilson R.K."/>
        </authorList>
    </citation>
    <scope>NUCLEOTIDE SEQUENCE [LARGE SCALE GENOMIC DNA]</scope>
    <source>
        <strain evidence="3">DF5081</strain>
    </source>
</reference>
<feature type="compositionally biased region" description="Basic and acidic residues" evidence="1">
    <location>
        <begin position="191"/>
        <end position="230"/>
    </location>
</feature>
<proteinExistence type="predicted"/>
<dbReference type="Proteomes" id="UP000005237">
    <property type="component" value="Unassembled WGS sequence"/>
</dbReference>
<name>A0A8R1DJA5_CAEJA</name>
<protein>
    <submittedName>
        <fullName evidence="2">Uncharacterized protein</fullName>
    </submittedName>
</protein>
<reference evidence="2" key="2">
    <citation type="submission" date="2022-06" db="UniProtKB">
        <authorList>
            <consortium name="EnsemblMetazoa"/>
        </authorList>
    </citation>
    <scope>IDENTIFICATION</scope>
    <source>
        <strain evidence="2">DF5081</strain>
    </source>
</reference>
<feature type="compositionally biased region" description="Low complexity" evidence="1">
    <location>
        <begin position="356"/>
        <end position="378"/>
    </location>
</feature>